<sequence>MTLGPITDRYDFFTIADRPFEGRGNGRGLVTANGWGVSRSHTEGTPEDQTELKVYRILSKGPDGIEYHEISGFVGTSEECDRVAYEAGVLQYMIKKQA</sequence>
<evidence type="ECO:0000313" key="2">
    <source>
        <dbReference type="Proteomes" id="UP000503093"/>
    </source>
</evidence>
<name>A0A6G6XJ75_9CAUD</name>
<keyword evidence="2" id="KW-1185">Reference proteome</keyword>
<organism evidence="1 2">
    <name type="scientific">Gordonia phage Skog</name>
    <dbReference type="NCBI Taxonomy" id="2704033"/>
    <lineage>
        <taxon>Viruses</taxon>
        <taxon>Duplodnaviria</taxon>
        <taxon>Heunggongvirae</taxon>
        <taxon>Uroviricota</taxon>
        <taxon>Caudoviricetes</taxon>
        <taxon>Skogvirus</taxon>
        <taxon>Skogvirus Skog</taxon>
    </lineage>
</organism>
<dbReference type="Proteomes" id="UP000503093">
    <property type="component" value="Segment"/>
</dbReference>
<proteinExistence type="predicted"/>
<dbReference type="RefSeq" id="YP_010059267.1">
    <property type="nucleotide sequence ID" value="NC_054725.1"/>
</dbReference>
<protein>
    <submittedName>
        <fullName evidence="1">Uncharacterized protein</fullName>
    </submittedName>
</protein>
<accession>A0A6G6XJ75</accession>
<dbReference type="EMBL" id="MN908687">
    <property type="protein sequence ID" value="QIG58169.1"/>
    <property type="molecule type" value="Genomic_DNA"/>
</dbReference>
<dbReference type="KEGG" id="vg:64766499"/>
<evidence type="ECO:0000313" key="1">
    <source>
        <dbReference type="EMBL" id="QIG58169.1"/>
    </source>
</evidence>
<gene>
    <name evidence="1" type="primary">17</name>
    <name evidence="1" type="ORF">SEA_SKOG_17</name>
</gene>
<dbReference type="GeneID" id="64766499"/>
<reference evidence="1 2" key="1">
    <citation type="submission" date="2020-01" db="EMBL/GenBank/DDBJ databases">
        <authorList>
            <person name="Alvaro L.E."/>
            <person name="Baker K.N."/>
            <person name="Baxter I.S."/>
            <person name="Brown M.R."/>
            <person name="Driscoll K.D."/>
            <person name="Elrubaie J.M."/>
            <person name="Feith S.L."/>
            <person name="Indihar D.F."/>
            <person name="Knoch V.T."/>
            <person name="Koirtyohann K.M."/>
            <person name="Kratz M.A."/>
            <person name="Lear A.H."/>
            <person name="Lindblom K.E."/>
            <person name="Marcus E.R."/>
            <person name="Murphy M.E."/>
            <person name="Sensor R."/>
            <person name="Sherman S.J."/>
            <person name="Swift V.R."/>
            <person name="White K.E."/>
            <person name="Wills S.J."/>
            <person name="Gatt S.M."/>
            <person name="Lohbauer S.A."/>
            <person name="Power T.R."/>
            <person name="Rosales K.A."/>
            <person name="Sisson B.M."/>
            <person name="Isern S."/>
            <person name="Michael S.F."/>
            <person name="Sunnen C.N."/>
            <person name="Garlena R.A."/>
            <person name="Russell D.A."/>
            <person name="Pope W.H."/>
            <person name="Jacobs-Sera D."/>
            <person name="Hatfull G.F."/>
        </authorList>
    </citation>
    <scope>NUCLEOTIDE SEQUENCE [LARGE SCALE GENOMIC DNA]</scope>
</reference>